<keyword evidence="1" id="KW-0812">Transmembrane</keyword>
<accession>A0ABD5P5G6</accession>
<dbReference type="RefSeq" id="WP_246972723.1">
    <property type="nucleotide sequence ID" value="NZ_CP095397.1"/>
</dbReference>
<gene>
    <name evidence="3" type="ORF">ACFOZ7_19910</name>
</gene>
<dbReference type="AlphaFoldDB" id="A0ABD5P5G6"/>
<dbReference type="EMBL" id="JBHSDJ010000131">
    <property type="protein sequence ID" value="MFC4249166.1"/>
    <property type="molecule type" value="Genomic_DNA"/>
</dbReference>
<keyword evidence="1" id="KW-1133">Transmembrane helix</keyword>
<evidence type="ECO:0000259" key="2">
    <source>
        <dbReference type="Pfam" id="PF25938"/>
    </source>
</evidence>
<dbReference type="GeneID" id="71853154"/>
<evidence type="ECO:0000313" key="4">
    <source>
        <dbReference type="Proteomes" id="UP001595821"/>
    </source>
</evidence>
<dbReference type="Pfam" id="PF25938">
    <property type="entry name" value="DUF7981"/>
    <property type="match status" value="1"/>
</dbReference>
<protein>
    <recommendedName>
        <fullName evidence="2">DUF7981 domain-containing protein</fullName>
    </recommendedName>
</protein>
<name>A0ABD5P5G6_9EURY</name>
<keyword evidence="1" id="KW-0472">Membrane</keyword>
<feature type="transmembrane region" description="Helical" evidence="1">
    <location>
        <begin position="33"/>
        <end position="57"/>
    </location>
</feature>
<feature type="domain" description="DUF7981" evidence="2">
    <location>
        <begin position="1"/>
        <end position="61"/>
    </location>
</feature>
<reference evidence="3 4" key="1">
    <citation type="journal article" date="2014" name="Int. J. Syst. Evol. Microbiol.">
        <title>Complete genome sequence of Corynebacterium casei LMG S-19264T (=DSM 44701T), isolated from a smear-ripened cheese.</title>
        <authorList>
            <consortium name="US DOE Joint Genome Institute (JGI-PGF)"/>
            <person name="Walter F."/>
            <person name="Albersmeier A."/>
            <person name="Kalinowski J."/>
            <person name="Ruckert C."/>
        </authorList>
    </citation>
    <scope>NUCLEOTIDE SEQUENCE [LARGE SCALE GENOMIC DNA]</scope>
    <source>
        <strain evidence="3 4">IBRC-M 10912</strain>
    </source>
</reference>
<sequence length="71" mass="7465">MNPRVRSAVLWGAVGFLAFLVLTQGYALLVEPLVSITQAVLVAVAVGAGAGVGAYVLEVRVVRWAARRADE</sequence>
<dbReference type="Proteomes" id="UP001595821">
    <property type="component" value="Unassembled WGS sequence"/>
</dbReference>
<proteinExistence type="predicted"/>
<evidence type="ECO:0000313" key="3">
    <source>
        <dbReference type="EMBL" id="MFC4249166.1"/>
    </source>
</evidence>
<evidence type="ECO:0000256" key="1">
    <source>
        <dbReference type="SAM" id="Phobius"/>
    </source>
</evidence>
<comment type="caution">
    <text evidence="3">The sequence shown here is derived from an EMBL/GenBank/DDBJ whole genome shotgun (WGS) entry which is preliminary data.</text>
</comment>
<organism evidence="3 4">
    <name type="scientific">Natribaculum luteum</name>
    <dbReference type="NCBI Taxonomy" id="1586232"/>
    <lineage>
        <taxon>Archaea</taxon>
        <taxon>Methanobacteriati</taxon>
        <taxon>Methanobacteriota</taxon>
        <taxon>Stenosarchaea group</taxon>
        <taxon>Halobacteria</taxon>
        <taxon>Halobacteriales</taxon>
        <taxon>Natrialbaceae</taxon>
        <taxon>Natribaculum</taxon>
    </lineage>
</organism>
<dbReference type="InterPro" id="IPR058287">
    <property type="entry name" value="DUF7981"/>
</dbReference>